<dbReference type="AlphaFoldDB" id="A0A9D1DT60"/>
<dbReference type="InterPro" id="IPR018247">
    <property type="entry name" value="EF_Hand_1_Ca_BS"/>
</dbReference>
<dbReference type="CDD" id="cd14256">
    <property type="entry name" value="Dockerin_I"/>
    <property type="match status" value="1"/>
</dbReference>
<dbReference type="Gene3D" id="2.30.30.40">
    <property type="entry name" value="SH3 Domains"/>
    <property type="match status" value="1"/>
</dbReference>
<dbReference type="Proteomes" id="UP000824232">
    <property type="component" value="Unassembled WGS sequence"/>
</dbReference>
<organism evidence="3 4">
    <name type="scientific">Candidatus Onthousia excrementipullorum</name>
    <dbReference type="NCBI Taxonomy" id="2840884"/>
    <lineage>
        <taxon>Bacteria</taxon>
        <taxon>Bacillati</taxon>
        <taxon>Bacillota</taxon>
        <taxon>Bacilli</taxon>
        <taxon>Candidatus Onthousia</taxon>
    </lineage>
</organism>
<evidence type="ECO:0000313" key="4">
    <source>
        <dbReference type="Proteomes" id="UP000824232"/>
    </source>
</evidence>
<evidence type="ECO:0000313" key="3">
    <source>
        <dbReference type="EMBL" id="HIR58557.1"/>
    </source>
</evidence>
<comment type="caution">
    <text evidence="3">The sequence shown here is derived from an EMBL/GenBank/DDBJ whole genome shotgun (WGS) entry which is preliminary data.</text>
</comment>
<reference evidence="3" key="2">
    <citation type="journal article" date="2021" name="PeerJ">
        <title>Extensive microbial diversity within the chicken gut microbiome revealed by metagenomics and culture.</title>
        <authorList>
            <person name="Gilroy R."/>
            <person name="Ravi A."/>
            <person name="Getino M."/>
            <person name="Pursley I."/>
            <person name="Horton D.L."/>
            <person name="Alikhan N.F."/>
            <person name="Baker D."/>
            <person name="Gharbi K."/>
            <person name="Hall N."/>
            <person name="Watson M."/>
            <person name="Adriaenssens E.M."/>
            <person name="Foster-Nyarko E."/>
            <person name="Jarju S."/>
            <person name="Secka A."/>
            <person name="Antonio M."/>
            <person name="Oren A."/>
            <person name="Chaudhuri R.R."/>
            <person name="La Ragione R."/>
            <person name="Hildebrand F."/>
            <person name="Pallen M.J."/>
        </authorList>
    </citation>
    <scope>NUCLEOTIDE SEQUENCE</scope>
    <source>
        <strain evidence="3">CHK184-20233</strain>
    </source>
</reference>
<evidence type="ECO:0008006" key="5">
    <source>
        <dbReference type="Google" id="ProtNLM"/>
    </source>
</evidence>
<dbReference type="InterPro" id="IPR003646">
    <property type="entry name" value="SH3-like_bac-type"/>
</dbReference>
<feature type="domain" description="SH3b" evidence="2">
    <location>
        <begin position="23"/>
        <end position="96"/>
    </location>
</feature>
<reference evidence="3" key="1">
    <citation type="submission" date="2020-10" db="EMBL/GenBank/DDBJ databases">
        <authorList>
            <person name="Gilroy R."/>
        </authorList>
    </citation>
    <scope>NUCLEOTIDE SEQUENCE</scope>
    <source>
        <strain evidence="3">CHK184-20233</strain>
    </source>
</reference>
<dbReference type="Gene3D" id="1.10.1330.10">
    <property type="entry name" value="Dockerin domain"/>
    <property type="match status" value="1"/>
</dbReference>
<dbReference type="InterPro" id="IPR002105">
    <property type="entry name" value="Dockerin_1_rpt"/>
</dbReference>
<dbReference type="EMBL" id="DVHC01000010">
    <property type="protein sequence ID" value="HIR58557.1"/>
    <property type="molecule type" value="Genomic_DNA"/>
</dbReference>
<proteinExistence type="predicted"/>
<name>A0A9D1DT60_9FIRM</name>
<protein>
    <recommendedName>
        <fullName evidence="5">Dockerin domain-containing protein</fullName>
    </recommendedName>
</protein>
<dbReference type="InterPro" id="IPR036439">
    <property type="entry name" value="Dockerin_dom_sf"/>
</dbReference>
<dbReference type="PROSITE" id="PS51766">
    <property type="entry name" value="DOCKERIN"/>
    <property type="match status" value="1"/>
</dbReference>
<dbReference type="PROSITE" id="PS51781">
    <property type="entry name" value="SH3B"/>
    <property type="match status" value="1"/>
</dbReference>
<evidence type="ECO:0000259" key="1">
    <source>
        <dbReference type="PROSITE" id="PS51766"/>
    </source>
</evidence>
<dbReference type="PROSITE" id="PS00018">
    <property type="entry name" value="EF_HAND_1"/>
    <property type="match status" value="2"/>
</dbReference>
<dbReference type="GO" id="GO:0000272">
    <property type="term" value="P:polysaccharide catabolic process"/>
    <property type="evidence" value="ECO:0007669"/>
    <property type="project" value="InterPro"/>
</dbReference>
<dbReference type="Pfam" id="PF00404">
    <property type="entry name" value="Dockerin_1"/>
    <property type="match status" value="1"/>
</dbReference>
<gene>
    <name evidence="3" type="ORF">IAB38_00750</name>
</gene>
<evidence type="ECO:0000259" key="2">
    <source>
        <dbReference type="PROSITE" id="PS51781"/>
    </source>
</evidence>
<dbReference type="GO" id="GO:0004553">
    <property type="term" value="F:hydrolase activity, hydrolyzing O-glycosyl compounds"/>
    <property type="evidence" value="ECO:0007669"/>
    <property type="project" value="InterPro"/>
</dbReference>
<dbReference type="SUPFAM" id="SSF63446">
    <property type="entry name" value="Type I dockerin domain"/>
    <property type="match status" value="1"/>
</dbReference>
<feature type="domain" description="Dockerin" evidence="1">
    <location>
        <begin position="538"/>
        <end position="606"/>
    </location>
</feature>
<accession>A0A9D1DT60</accession>
<dbReference type="InterPro" id="IPR016134">
    <property type="entry name" value="Dockerin_dom"/>
</dbReference>
<sequence length="606" mass="67489">MKKLFCISLIFIMLFTFIPNVNASSYIVLNTNKYFRVVPGGDFVDGITDGVLLAGTKVDLISKDGGSGHSCKNPWYKVSYNEKVGYICSSDQVVIDVADVDLNGDFEKEMISKGFTESYLPYLKALHEKHPNWNFKAVRTNIDFDTAVTNESYGEISLVDGTDESLRSKEWPYYQNGAFMQIEPGWYVASRDTVSYYLDPRNFLSEEYIFMFEDIKYNASIHTEDAVRGVTKGTFLNTNEYLDILMKTARTYNISPVYIASRIRQEKGSSDSISTTGEAFTYEVDNNCLNNLGYTSNPNSWNALNSCGSGRVYSGIYNYFNIGAYGSYKSPQIRGLIWANGGFDASVTTYNRPWNSKEKAIMGGVDYIVGAYVNNGQNTLYYQKFNVAPDAVYPTYTHQYMTNIRAASSEAYSTYKSYRDNDLLGNSYEFLIPVYNNMPNDNEVILPDDEDKEEEIVTTPNIDVNTGVVGAGFKIDGDVISNISFNTNVDVINSKLSSVNANLKVTSYLDRYGNKASGNVGTGDTLVITNGSTTKSFKVVIYGDNNGDGKVSILDLLRVQKDILGSSSLSTYDKKASDTNRDGKIDVVDLLRVQKQLLGNNVIEQG</sequence>